<organism evidence="2">
    <name type="scientific">Mesocestoides corti</name>
    <name type="common">Flatworm</name>
    <dbReference type="NCBI Taxonomy" id="53468"/>
    <lineage>
        <taxon>Eukaryota</taxon>
        <taxon>Metazoa</taxon>
        <taxon>Spiralia</taxon>
        <taxon>Lophotrochozoa</taxon>
        <taxon>Platyhelminthes</taxon>
        <taxon>Cestoda</taxon>
        <taxon>Eucestoda</taxon>
        <taxon>Cyclophyllidea</taxon>
        <taxon>Mesocestoididae</taxon>
        <taxon>Mesocestoides</taxon>
    </lineage>
</organism>
<feature type="compositionally biased region" description="Polar residues" evidence="1">
    <location>
        <begin position="141"/>
        <end position="156"/>
    </location>
</feature>
<reference evidence="2" key="1">
    <citation type="submission" date="2019-11" db="UniProtKB">
        <authorList>
            <consortium name="WormBaseParasite"/>
        </authorList>
    </citation>
    <scope>IDENTIFICATION</scope>
</reference>
<feature type="region of interest" description="Disordered" evidence="1">
    <location>
        <begin position="196"/>
        <end position="336"/>
    </location>
</feature>
<feature type="compositionally biased region" description="Polar residues" evidence="1">
    <location>
        <begin position="246"/>
        <end position="256"/>
    </location>
</feature>
<feature type="compositionally biased region" description="Low complexity" evidence="1">
    <location>
        <begin position="298"/>
        <end position="310"/>
    </location>
</feature>
<accession>A0A5K3EFQ1</accession>
<evidence type="ECO:0000313" key="2">
    <source>
        <dbReference type="WBParaSite" id="MCU_000201-RA"/>
    </source>
</evidence>
<protein>
    <submittedName>
        <fullName evidence="2">C2H2-type domain-containing protein</fullName>
    </submittedName>
</protein>
<feature type="region of interest" description="Disordered" evidence="1">
    <location>
        <begin position="108"/>
        <end position="164"/>
    </location>
</feature>
<dbReference type="AlphaFoldDB" id="A0A5K3EFQ1"/>
<feature type="region of interest" description="Disordered" evidence="1">
    <location>
        <begin position="355"/>
        <end position="391"/>
    </location>
</feature>
<name>A0A5K3EFQ1_MESCO</name>
<proteinExistence type="predicted"/>
<evidence type="ECO:0000256" key="1">
    <source>
        <dbReference type="SAM" id="MobiDB-lite"/>
    </source>
</evidence>
<feature type="compositionally biased region" description="Basic and acidic residues" evidence="1">
    <location>
        <begin position="108"/>
        <end position="123"/>
    </location>
</feature>
<sequence length="479" mass="53028">MKVAGTSNKYTSGSYYGKCDICEVVYGTETVSIQHMISIKHHKRYEAAQRSLGNPISHFCPLCGIGGMNDLNEWNNHVASALHSGNYSHFMQISNAQKMALKRRFLDRQTRQADSKAPSEKAKATSLQTSNAQPEVKRFNQLPSSCPGTQNISGNSAPPKILRLDSFPLPDSSCPNTECTLQPECHSKEIRSPVCAARHHKTHTSRSGSLPKDHQRNYHSSSSRHVRQECYPQRPFVQRQGDASAHSWTGTSTQYRSPHDTCHYDYNKGRRSDRFRGEGFRCESFRGPSEFPKDKDNSQSAGQRSRSSSRNVRPPSANDCHTLQPAPSIGNSPKSAFVPVAPERVQEGGATQFQTITRRSPQQEPQSSQQQSPTVPLSAAAAAPPFPPASNSATFAKMHEVWEISEALDKLRNEQATISLYIRQLKQIRQEVSFSTSLEFSTVQCTLLTVITILGIECQVSMSNATGISSVTNNLSRST</sequence>
<dbReference type="WBParaSite" id="MCU_000201-RA">
    <property type="protein sequence ID" value="MCU_000201-RA"/>
    <property type="gene ID" value="MCU_000201"/>
</dbReference>
<feature type="compositionally biased region" description="Basic and acidic residues" evidence="1">
    <location>
        <begin position="257"/>
        <end position="284"/>
    </location>
</feature>
<feature type="compositionally biased region" description="Low complexity" evidence="1">
    <location>
        <begin position="360"/>
        <end position="391"/>
    </location>
</feature>